<dbReference type="PANTHER" id="PTHR46067:SF27">
    <property type="entry name" value="ACYL-COA N-ACYLTRANSFERASES (NAT) SUPERFAMILY PROTEIN"/>
    <property type="match status" value="1"/>
</dbReference>
<name>A0A2I0L657_PUNGR</name>
<gene>
    <name evidence="2" type="ORF">CRG98_003401</name>
</gene>
<dbReference type="InterPro" id="IPR000182">
    <property type="entry name" value="GNAT_dom"/>
</dbReference>
<accession>A0A2I0L657</accession>
<reference evidence="2 3" key="1">
    <citation type="submission" date="2017-11" db="EMBL/GenBank/DDBJ databases">
        <title>De-novo sequencing of pomegranate (Punica granatum L.) genome.</title>
        <authorList>
            <person name="Akparov Z."/>
            <person name="Amiraslanov A."/>
            <person name="Hajiyeva S."/>
            <person name="Abbasov M."/>
            <person name="Kaur K."/>
            <person name="Hamwieh A."/>
            <person name="Solovyev V."/>
            <person name="Salamov A."/>
            <person name="Braich B."/>
            <person name="Kosarev P."/>
            <person name="Mahmoud A."/>
            <person name="Hajiyev E."/>
            <person name="Babayeva S."/>
            <person name="Izzatullayeva V."/>
            <person name="Mammadov A."/>
            <person name="Mammadov A."/>
            <person name="Sharifova S."/>
            <person name="Ojaghi J."/>
            <person name="Eynullazada K."/>
            <person name="Bayramov B."/>
            <person name="Abdulazimova A."/>
            <person name="Shahmuradov I."/>
        </authorList>
    </citation>
    <scope>NUCLEOTIDE SEQUENCE [LARGE SCALE GENOMIC DNA]</scope>
    <source>
        <strain evidence="3">cv. AG2017</strain>
        <tissue evidence="2">Leaf</tissue>
    </source>
</reference>
<protein>
    <recommendedName>
        <fullName evidence="1">N-acetyltransferase domain-containing protein</fullName>
    </recommendedName>
</protein>
<dbReference type="AlphaFoldDB" id="A0A2I0L657"/>
<keyword evidence="3" id="KW-1185">Reference proteome</keyword>
<dbReference type="GO" id="GO:0016747">
    <property type="term" value="F:acyltransferase activity, transferring groups other than amino-acyl groups"/>
    <property type="evidence" value="ECO:0007669"/>
    <property type="project" value="InterPro"/>
</dbReference>
<feature type="domain" description="N-acetyltransferase" evidence="1">
    <location>
        <begin position="4"/>
        <end position="110"/>
    </location>
</feature>
<sequence>MMVWASDGEVARFCRWEPYKSLDALTDYIRIVVLPHPWFRAICLRCRPIGAISVTENTGGDRCRGELGYVLASRYWGKGIVTKAVELAVALVFRERPELERVEALVDVDDVA</sequence>
<dbReference type="STRING" id="22663.A0A2I0L657"/>
<evidence type="ECO:0000259" key="1">
    <source>
        <dbReference type="Pfam" id="PF13302"/>
    </source>
</evidence>
<comment type="caution">
    <text evidence="2">The sequence shown here is derived from an EMBL/GenBank/DDBJ whole genome shotgun (WGS) entry which is preliminary data.</text>
</comment>
<proteinExistence type="predicted"/>
<dbReference type="Gene3D" id="3.40.630.30">
    <property type="match status" value="1"/>
</dbReference>
<evidence type="ECO:0000313" key="2">
    <source>
        <dbReference type="EMBL" id="PKI76174.1"/>
    </source>
</evidence>
<dbReference type="InterPro" id="IPR016181">
    <property type="entry name" value="Acyl_CoA_acyltransferase"/>
</dbReference>
<dbReference type="SUPFAM" id="SSF55729">
    <property type="entry name" value="Acyl-CoA N-acyltransferases (Nat)"/>
    <property type="match status" value="1"/>
</dbReference>
<dbReference type="Pfam" id="PF13302">
    <property type="entry name" value="Acetyltransf_3"/>
    <property type="match status" value="1"/>
</dbReference>
<dbReference type="Proteomes" id="UP000233551">
    <property type="component" value="Unassembled WGS sequence"/>
</dbReference>
<organism evidence="2 3">
    <name type="scientific">Punica granatum</name>
    <name type="common">Pomegranate</name>
    <dbReference type="NCBI Taxonomy" id="22663"/>
    <lineage>
        <taxon>Eukaryota</taxon>
        <taxon>Viridiplantae</taxon>
        <taxon>Streptophyta</taxon>
        <taxon>Embryophyta</taxon>
        <taxon>Tracheophyta</taxon>
        <taxon>Spermatophyta</taxon>
        <taxon>Magnoliopsida</taxon>
        <taxon>eudicotyledons</taxon>
        <taxon>Gunneridae</taxon>
        <taxon>Pentapetalae</taxon>
        <taxon>rosids</taxon>
        <taxon>malvids</taxon>
        <taxon>Myrtales</taxon>
        <taxon>Lythraceae</taxon>
        <taxon>Punica</taxon>
    </lineage>
</organism>
<evidence type="ECO:0000313" key="3">
    <source>
        <dbReference type="Proteomes" id="UP000233551"/>
    </source>
</evidence>
<dbReference type="EMBL" id="PGOL01000128">
    <property type="protein sequence ID" value="PKI76174.1"/>
    <property type="molecule type" value="Genomic_DNA"/>
</dbReference>
<dbReference type="PANTHER" id="PTHR46067">
    <property type="entry name" value="ACYL-COA N-ACYLTRANSFERASES (NAT) SUPERFAMILY PROTEIN"/>
    <property type="match status" value="1"/>
</dbReference>